<dbReference type="RefSeq" id="WP_110828721.1">
    <property type="nucleotide sequence ID" value="NZ_BMQG01000023.1"/>
</dbReference>
<gene>
    <name evidence="1" type="ORF">GCM10008956_36870</name>
</gene>
<reference evidence="2" key="1">
    <citation type="journal article" date="2019" name="Int. J. Syst. Evol. Microbiol.">
        <title>The Global Catalogue of Microorganisms (GCM) 10K type strain sequencing project: providing services to taxonomists for standard genome sequencing and annotation.</title>
        <authorList>
            <consortium name="The Broad Institute Genomics Platform"/>
            <consortium name="The Broad Institute Genome Sequencing Center for Infectious Disease"/>
            <person name="Wu L."/>
            <person name="Ma J."/>
        </authorList>
    </citation>
    <scope>NUCLEOTIDE SEQUENCE [LARGE SCALE GENOMIC DNA]</scope>
    <source>
        <strain evidence="2">JCM 31047</strain>
    </source>
</reference>
<evidence type="ECO:0000313" key="2">
    <source>
        <dbReference type="Proteomes" id="UP000600547"/>
    </source>
</evidence>
<dbReference type="AlphaFoldDB" id="A0A8H9GS69"/>
<comment type="caution">
    <text evidence="1">The sequence shown here is derived from an EMBL/GenBank/DDBJ whole genome shotgun (WGS) entry which is preliminary data.</text>
</comment>
<organism evidence="1 2">
    <name type="scientific">Deinococcus arenae</name>
    <dbReference type="NCBI Taxonomy" id="1452751"/>
    <lineage>
        <taxon>Bacteria</taxon>
        <taxon>Thermotogati</taxon>
        <taxon>Deinococcota</taxon>
        <taxon>Deinococci</taxon>
        <taxon>Deinococcales</taxon>
        <taxon>Deinococcaceae</taxon>
        <taxon>Deinococcus</taxon>
    </lineage>
</organism>
<protein>
    <submittedName>
        <fullName evidence="1">Uncharacterized protein</fullName>
    </submittedName>
</protein>
<dbReference type="EMBL" id="BMQG01000023">
    <property type="protein sequence ID" value="GGM57839.1"/>
    <property type="molecule type" value="Genomic_DNA"/>
</dbReference>
<accession>A0A8H9GS69</accession>
<proteinExistence type="predicted"/>
<keyword evidence="2" id="KW-1185">Reference proteome</keyword>
<name>A0A8H9GS69_9DEIO</name>
<evidence type="ECO:0000313" key="1">
    <source>
        <dbReference type="EMBL" id="GGM57839.1"/>
    </source>
</evidence>
<dbReference type="Proteomes" id="UP000600547">
    <property type="component" value="Unassembled WGS sequence"/>
</dbReference>
<sequence>MSGVDSKHVQVLAEERCAQADSAPVQDRYQQLIGQLGAILFHASAVQVSPDQLDELVYLSQVLNDVPPTLIMLRQLRAQRAA</sequence>